<feature type="domain" description="Pseudouridine synthase I TruA alpha/beta" evidence="6">
    <location>
        <begin position="143"/>
        <end position="243"/>
    </location>
</feature>
<dbReference type="InterPro" id="IPR020095">
    <property type="entry name" value="PsdUridine_synth_TruA_C"/>
</dbReference>
<proteinExistence type="inferred from homology"/>
<dbReference type="InterPro" id="IPR020103">
    <property type="entry name" value="PsdUridine_synth_cat_dom_sf"/>
</dbReference>
<dbReference type="PANTHER" id="PTHR11142">
    <property type="entry name" value="PSEUDOURIDYLATE SYNTHASE"/>
    <property type="match status" value="1"/>
</dbReference>
<reference evidence="7 8" key="1">
    <citation type="submission" date="2021-10" db="EMBL/GenBank/DDBJ databases">
        <title>Collection of gut derived symbiotic bacterial strains cultured from healthy donors.</title>
        <authorList>
            <person name="Lin H."/>
            <person name="Littmann E."/>
            <person name="Kohout C."/>
            <person name="Pamer E.G."/>
        </authorList>
    </citation>
    <scope>NUCLEOTIDE SEQUENCE [LARGE SCALE GENOMIC DNA]</scope>
    <source>
        <strain evidence="7 8">DFI.1.165</strain>
    </source>
</reference>
<dbReference type="NCBIfam" id="TIGR00071">
    <property type="entry name" value="hisT_truA"/>
    <property type="match status" value="1"/>
</dbReference>
<dbReference type="Gene3D" id="3.30.70.660">
    <property type="entry name" value="Pseudouridine synthase I, catalytic domain, C-terminal subdomain"/>
    <property type="match status" value="1"/>
</dbReference>
<evidence type="ECO:0000313" key="8">
    <source>
        <dbReference type="Proteomes" id="UP001299546"/>
    </source>
</evidence>
<evidence type="ECO:0000256" key="4">
    <source>
        <dbReference type="HAMAP-Rule" id="MF_00171"/>
    </source>
</evidence>
<dbReference type="EMBL" id="JAJCIS010000001">
    <property type="protein sequence ID" value="MCB7386078.1"/>
    <property type="molecule type" value="Genomic_DNA"/>
</dbReference>
<dbReference type="RefSeq" id="WP_066732228.1">
    <property type="nucleotide sequence ID" value="NZ_JAJCIQ010000001.1"/>
</dbReference>
<comment type="subunit">
    <text evidence="4">Homodimer.</text>
</comment>
<evidence type="ECO:0000256" key="5">
    <source>
        <dbReference type="RuleBase" id="RU003792"/>
    </source>
</evidence>
<dbReference type="Proteomes" id="UP001299546">
    <property type="component" value="Unassembled WGS sequence"/>
</dbReference>
<comment type="function">
    <text evidence="4">Formation of pseudouridine at positions 38, 39 and 40 in the anticodon stem and loop of transfer RNAs.</text>
</comment>
<comment type="caution">
    <text evidence="4">Lacks conserved residue(s) required for the propagation of feature annotation.</text>
</comment>
<dbReference type="PIRSF" id="PIRSF001430">
    <property type="entry name" value="tRNA_psdUrid_synth"/>
    <property type="match status" value="1"/>
</dbReference>
<organism evidence="7 8">
    <name type="scientific">Bariatricus massiliensis</name>
    <dbReference type="NCBI Taxonomy" id="1745713"/>
    <lineage>
        <taxon>Bacteria</taxon>
        <taxon>Bacillati</taxon>
        <taxon>Bacillota</taxon>
        <taxon>Clostridia</taxon>
        <taxon>Lachnospirales</taxon>
        <taxon>Lachnospiraceae</taxon>
        <taxon>Bariatricus</taxon>
    </lineage>
</organism>
<accession>A0ABS8DCH5</accession>
<keyword evidence="2 4" id="KW-0819">tRNA processing</keyword>
<evidence type="ECO:0000256" key="2">
    <source>
        <dbReference type="ARBA" id="ARBA00022694"/>
    </source>
</evidence>
<feature type="binding site" evidence="4">
    <location>
        <position position="110"/>
    </location>
    <ligand>
        <name>substrate</name>
    </ligand>
</feature>
<protein>
    <recommendedName>
        <fullName evidence="4">tRNA pseudouridine synthase A</fullName>
        <ecNumber evidence="4">5.4.99.12</ecNumber>
    </recommendedName>
    <alternativeName>
        <fullName evidence="4">tRNA pseudouridine(38-40) synthase</fullName>
    </alternativeName>
    <alternativeName>
        <fullName evidence="4">tRNA pseudouridylate synthase I</fullName>
    </alternativeName>
    <alternativeName>
        <fullName evidence="4">tRNA-uridine isomerase I</fullName>
    </alternativeName>
</protein>
<dbReference type="SUPFAM" id="SSF55120">
    <property type="entry name" value="Pseudouridine synthase"/>
    <property type="match status" value="1"/>
</dbReference>
<name>A0ABS8DCH5_9FIRM</name>
<keyword evidence="3 4" id="KW-0413">Isomerase</keyword>
<dbReference type="GO" id="GO:0160147">
    <property type="term" value="F:tRNA pseudouridine(38-40) synthase activity"/>
    <property type="evidence" value="ECO:0007669"/>
    <property type="project" value="UniProtKB-EC"/>
</dbReference>
<gene>
    <name evidence="4 7" type="primary">truA</name>
    <name evidence="7" type="ORF">LIZ65_02155</name>
</gene>
<dbReference type="Gene3D" id="3.30.70.580">
    <property type="entry name" value="Pseudouridine synthase I, catalytic domain, N-terminal subdomain"/>
    <property type="match status" value="1"/>
</dbReference>
<dbReference type="Pfam" id="PF01416">
    <property type="entry name" value="PseudoU_synth_1"/>
    <property type="match status" value="2"/>
</dbReference>
<evidence type="ECO:0000256" key="1">
    <source>
        <dbReference type="ARBA" id="ARBA00009375"/>
    </source>
</evidence>
<comment type="caution">
    <text evidence="7">The sequence shown here is derived from an EMBL/GenBank/DDBJ whole genome shotgun (WGS) entry which is preliminary data.</text>
</comment>
<dbReference type="CDD" id="cd02570">
    <property type="entry name" value="PseudoU_synth_EcTruA"/>
    <property type="match status" value="1"/>
</dbReference>
<keyword evidence="8" id="KW-1185">Reference proteome</keyword>
<sequence length="244" mass="26776">MRNIKLLIEYDGTRYQGFTRRDSGKTISYKLQEALLRVTGKEVDLTGAVKTDPGVHATAQTVHFLTDTPLSLRELKTALNRNLPMDIAVTGISEMPSRFHAALNLKSCAYTYLLDTGRVPDIFTGKYALHFPAPLHTKAIEAAARQLCGTHDFACFSAGKNKKSTVRSISELVLYTSESSSQLHLYICADSFLRLMPQLIVGTLLDIGTGKRFPEDITAILEGTSKCSAPSPALGLCLMETNYV</sequence>
<dbReference type="InterPro" id="IPR020097">
    <property type="entry name" value="PsdUridine_synth_TruA_a/b_dom"/>
</dbReference>
<feature type="active site" description="Nucleophile" evidence="4">
    <location>
        <position position="52"/>
    </location>
</feature>
<comment type="catalytic activity">
    <reaction evidence="4 5">
        <text>uridine(38/39/40) in tRNA = pseudouridine(38/39/40) in tRNA</text>
        <dbReference type="Rhea" id="RHEA:22376"/>
        <dbReference type="Rhea" id="RHEA-COMP:10085"/>
        <dbReference type="Rhea" id="RHEA-COMP:10087"/>
        <dbReference type="ChEBI" id="CHEBI:65314"/>
        <dbReference type="ChEBI" id="CHEBI:65315"/>
        <dbReference type="EC" id="5.4.99.12"/>
    </reaction>
</comment>
<dbReference type="HAMAP" id="MF_00171">
    <property type="entry name" value="TruA"/>
    <property type="match status" value="1"/>
</dbReference>
<dbReference type="EC" id="5.4.99.12" evidence="4"/>
<evidence type="ECO:0000259" key="6">
    <source>
        <dbReference type="Pfam" id="PF01416"/>
    </source>
</evidence>
<comment type="similarity">
    <text evidence="1 4 5">Belongs to the tRNA pseudouridine synthase TruA family.</text>
</comment>
<feature type="domain" description="Pseudouridine synthase I TruA alpha/beta" evidence="6">
    <location>
        <begin position="8"/>
        <end position="100"/>
    </location>
</feature>
<dbReference type="InterPro" id="IPR001406">
    <property type="entry name" value="PsdUridine_synth_TruA"/>
</dbReference>
<dbReference type="InterPro" id="IPR020094">
    <property type="entry name" value="TruA/RsuA/RluB/E/F_N"/>
</dbReference>
<evidence type="ECO:0000256" key="3">
    <source>
        <dbReference type="ARBA" id="ARBA00023235"/>
    </source>
</evidence>
<dbReference type="PANTHER" id="PTHR11142:SF0">
    <property type="entry name" value="TRNA PSEUDOURIDINE SYNTHASE-LIKE 1"/>
    <property type="match status" value="1"/>
</dbReference>
<evidence type="ECO:0000313" key="7">
    <source>
        <dbReference type="EMBL" id="MCB7386078.1"/>
    </source>
</evidence>